<feature type="chain" id="PRO_5044372221" evidence="1">
    <location>
        <begin position="22"/>
        <end position="145"/>
    </location>
</feature>
<dbReference type="RefSeq" id="WP_093227428.1">
    <property type="nucleotide sequence ID" value="NZ_LT629803.1"/>
</dbReference>
<dbReference type="STRING" id="95300.SAMN05216558_4733"/>
<organism evidence="2 3">
    <name type="scientific">Pseudomonas vancouverensis</name>
    <dbReference type="NCBI Taxonomy" id="95300"/>
    <lineage>
        <taxon>Bacteria</taxon>
        <taxon>Pseudomonadati</taxon>
        <taxon>Pseudomonadota</taxon>
        <taxon>Gammaproteobacteria</taxon>
        <taxon>Pseudomonadales</taxon>
        <taxon>Pseudomonadaceae</taxon>
        <taxon>Pseudomonas</taxon>
    </lineage>
</organism>
<keyword evidence="1" id="KW-0732">Signal</keyword>
<dbReference type="AlphaFoldDB" id="A0A1H2PBG5"/>
<dbReference type="EMBL" id="RRZK01000031">
    <property type="protein sequence ID" value="TDB57998.1"/>
    <property type="molecule type" value="Genomic_DNA"/>
</dbReference>
<evidence type="ECO:0000256" key="1">
    <source>
        <dbReference type="SAM" id="SignalP"/>
    </source>
</evidence>
<comment type="caution">
    <text evidence="2">The sequence shown here is derived from an EMBL/GenBank/DDBJ whole genome shotgun (WGS) entry which is preliminary data.</text>
</comment>
<evidence type="ECO:0000313" key="3">
    <source>
        <dbReference type="Proteomes" id="UP000295254"/>
    </source>
</evidence>
<dbReference type="OrthoDB" id="8161726at2"/>
<evidence type="ECO:0000313" key="2">
    <source>
        <dbReference type="EMBL" id="TDB57998.1"/>
    </source>
</evidence>
<name>A0A1H2PBG5_PSEVA</name>
<dbReference type="Proteomes" id="UP000295254">
    <property type="component" value="Unassembled WGS sequence"/>
</dbReference>
<protein>
    <submittedName>
        <fullName evidence="2">Excinuclease</fullName>
    </submittedName>
</protein>
<feature type="signal peptide" evidence="1">
    <location>
        <begin position="1"/>
        <end position="21"/>
    </location>
</feature>
<keyword evidence="3" id="KW-1185">Reference proteome</keyword>
<sequence length="145" mass="15887">MQVKALIAALLFSLLPSASHATNLMYMPFETVLSNALRAGRLDGSVKFYLAGNGPSANLHMLRANVVSDWPTNASNKSDFDACEWAVQSTLIELQDEAKRVGANAVTNIVSYYDQHARKDLNTYECRAGVFVARVALRGDLVRLP</sequence>
<gene>
    <name evidence="2" type="ORF">EIY72_23785</name>
</gene>
<reference evidence="3" key="1">
    <citation type="journal article" date="2019" name="bioRxiv">
        <title>Bacterially produced spermidine induces plant systemic susceptibility to pathogens.</title>
        <authorList>
            <person name="Melnyk R.A."/>
            <person name="Beskrovnaya P.A."/>
            <person name="Liu Z."/>
            <person name="Song Y."/>
            <person name="Haney C.H."/>
        </authorList>
    </citation>
    <scope>NUCLEOTIDE SEQUENCE [LARGE SCALE GENOMIC DNA]</scope>
    <source>
        <strain evidence="3">Dha-51</strain>
    </source>
</reference>
<accession>A0A1H2PBG5</accession>
<proteinExistence type="predicted"/>